<accession>A0A498CMF3</accession>
<dbReference type="Proteomes" id="UP000276301">
    <property type="component" value="Unassembled WGS sequence"/>
</dbReference>
<reference evidence="1 2" key="1">
    <citation type="submission" date="2018-10" db="EMBL/GenBank/DDBJ databases">
        <title>Anaerotruncus faecis sp. nov., isolated from human feces.</title>
        <authorList>
            <person name="Wang Y.-J."/>
        </authorList>
    </citation>
    <scope>NUCLEOTIDE SEQUENCE [LARGE SCALE GENOMIC DNA]</scope>
    <source>
        <strain evidence="1 2">22A2-44</strain>
    </source>
</reference>
<organism evidence="1 2">
    <name type="scientific">Anaerotruncus massiliensis</name>
    <name type="common">ex Liu et al. 2021</name>
    <dbReference type="NCBI Taxonomy" id="2321404"/>
    <lineage>
        <taxon>Bacteria</taxon>
        <taxon>Bacillati</taxon>
        <taxon>Bacillota</taxon>
        <taxon>Clostridia</taxon>
        <taxon>Eubacteriales</taxon>
        <taxon>Oscillospiraceae</taxon>
        <taxon>Anaerotruncus</taxon>
    </lineage>
</organism>
<proteinExistence type="predicted"/>
<comment type="caution">
    <text evidence="1">The sequence shown here is derived from an EMBL/GenBank/DDBJ whole genome shotgun (WGS) entry which is preliminary data.</text>
</comment>
<name>A0A498CMF3_9FIRM</name>
<dbReference type="EMBL" id="RCHT01000035">
    <property type="protein sequence ID" value="RLL08171.1"/>
    <property type="molecule type" value="Genomic_DNA"/>
</dbReference>
<dbReference type="RefSeq" id="WP_121587505.1">
    <property type="nucleotide sequence ID" value="NZ_DBFSDP010000207.1"/>
</dbReference>
<protein>
    <submittedName>
        <fullName evidence="1">Uncharacterized protein</fullName>
    </submittedName>
</protein>
<dbReference type="AlphaFoldDB" id="A0A498CMF3"/>
<evidence type="ECO:0000313" key="1">
    <source>
        <dbReference type="EMBL" id="RLL08171.1"/>
    </source>
</evidence>
<sequence length="60" mass="6588">MTEWENQSHLSGYAGEIIEQAAELPLEDQVRLLLIARGMAFTRNLMRSISDGPTPSGKSA</sequence>
<gene>
    <name evidence="1" type="ORF">D4A47_12390</name>
</gene>
<keyword evidence="2" id="KW-1185">Reference proteome</keyword>
<evidence type="ECO:0000313" key="2">
    <source>
        <dbReference type="Proteomes" id="UP000276301"/>
    </source>
</evidence>